<dbReference type="GO" id="GO:1904680">
    <property type="term" value="F:peptide transmembrane transporter activity"/>
    <property type="evidence" value="ECO:0007669"/>
    <property type="project" value="InterPro"/>
</dbReference>
<evidence type="ECO:0000313" key="11">
    <source>
        <dbReference type="EMBL" id="HIX03571.1"/>
    </source>
</evidence>
<evidence type="ECO:0000256" key="5">
    <source>
        <dbReference type="ARBA" id="ARBA00022856"/>
    </source>
</evidence>
<feature type="domain" description="Major facilitator superfamily (MFS) profile" evidence="10">
    <location>
        <begin position="1"/>
        <end position="254"/>
    </location>
</feature>
<feature type="transmembrane region" description="Helical" evidence="9">
    <location>
        <begin position="46"/>
        <end position="67"/>
    </location>
</feature>
<dbReference type="PANTHER" id="PTHR23517:SF15">
    <property type="entry name" value="PROTON-DEPENDENT OLIGOPEPTIDE FAMILY TRANSPORT PROTEIN"/>
    <property type="match status" value="1"/>
</dbReference>
<feature type="transmembrane region" description="Helical" evidence="9">
    <location>
        <begin position="429"/>
        <end position="450"/>
    </location>
</feature>
<dbReference type="InterPro" id="IPR005279">
    <property type="entry name" value="Dipep/tripep_permease"/>
</dbReference>
<evidence type="ECO:0000256" key="9">
    <source>
        <dbReference type="SAM" id="Phobius"/>
    </source>
</evidence>
<comment type="caution">
    <text evidence="11">The sequence shown here is derived from an EMBL/GenBank/DDBJ whole genome shotgun (WGS) entry which is preliminary data.</text>
</comment>
<keyword evidence="5" id="KW-0571">Peptide transport</keyword>
<evidence type="ECO:0000313" key="12">
    <source>
        <dbReference type="Proteomes" id="UP000824202"/>
    </source>
</evidence>
<dbReference type="AlphaFoldDB" id="A0A9D1V007"/>
<evidence type="ECO:0000256" key="7">
    <source>
        <dbReference type="ARBA" id="ARBA00023136"/>
    </source>
</evidence>
<protein>
    <submittedName>
        <fullName evidence="11">Peptide MFS transporter</fullName>
    </submittedName>
</protein>
<dbReference type="InterPro" id="IPR050171">
    <property type="entry name" value="MFS_Transporters"/>
</dbReference>
<keyword evidence="4 8" id="KW-0812">Transmembrane</keyword>
<evidence type="ECO:0000256" key="1">
    <source>
        <dbReference type="ARBA" id="ARBA00004651"/>
    </source>
</evidence>
<gene>
    <name evidence="11" type="ORF">H9863_05590</name>
</gene>
<reference evidence="11" key="1">
    <citation type="journal article" date="2021" name="PeerJ">
        <title>Extensive microbial diversity within the chicken gut microbiome revealed by metagenomics and culture.</title>
        <authorList>
            <person name="Gilroy R."/>
            <person name="Ravi A."/>
            <person name="Getino M."/>
            <person name="Pursley I."/>
            <person name="Horton D.L."/>
            <person name="Alikhan N.F."/>
            <person name="Baker D."/>
            <person name="Gharbi K."/>
            <person name="Hall N."/>
            <person name="Watson M."/>
            <person name="Adriaenssens E.M."/>
            <person name="Foster-Nyarko E."/>
            <person name="Jarju S."/>
            <person name="Secka A."/>
            <person name="Antonio M."/>
            <person name="Oren A."/>
            <person name="Chaudhuri R.R."/>
            <person name="La Ragione R."/>
            <person name="Hildebrand F."/>
            <person name="Pallen M.J."/>
        </authorList>
    </citation>
    <scope>NUCLEOTIDE SEQUENCE</scope>
    <source>
        <strain evidence="11">23274</strain>
    </source>
</reference>
<organism evidence="11 12">
    <name type="scientific">Candidatus Odoribacter faecigallinarum</name>
    <dbReference type="NCBI Taxonomy" id="2838706"/>
    <lineage>
        <taxon>Bacteria</taxon>
        <taxon>Pseudomonadati</taxon>
        <taxon>Bacteroidota</taxon>
        <taxon>Bacteroidia</taxon>
        <taxon>Bacteroidales</taxon>
        <taxon>Odoribacteraceae</taxon>
        <taxon>Odoribacter</taxon>
    </lineage>
</organism>
<feature type="transmembrane region" description="Helical" evidence="9">
    <location>
        <begin position="21"/>
        <end position="40"/>
    </location>
</feature>
<feature type="transmembrane region" description="Helical" evidence="9">
    <location>
        <begin position="289"/>
        <end position="306"/>
    </location>
</feature>
<evidence type="ECO:0000256" key="8">
    <source>
        <dbReference type="RuleBase" id="RU003755"/>
    </source>
</evidence>
<dbReference type="SUPFAM" id="SSF103473">
    <property type="entry name" value="MFS general substrate transporter"/>
    <property type="match status" value="2"/>
</dbReference>
<evidence type="ECO:0000256" key="2">
    <source>
        <dbReference type="ARBA" id="ARBA00022448"/>
    </source>
</evidence>
<dbReference type="Gene3D" id="1.20.1250.20">
    <property type="entry name" value="MFS general substrate transporter like domains"/>
    <property type="match status" value="3"/>
</dbReference>
<feature type="transmembrane region" description="Helical" evidence="9">
    <location>
        <begin position="326"/>
        <end position="349"/>
    </location>
</feature>
<dbReference type="GO" id="GO:0006857">
    <property type="term" value="P:oligopeptide transport"/>
    <property type="evidence" value="ECO:0007669"/>
    <property type="project" value="InterPro"/>
</dbReference>
<comment type="subcellular location">
    <subcellularLocation>
        <location evidence="1">Cell membrane</location>
        <topology evidence="1">Multi-pass membrane protein</topology>
    </subcellularLocation>
    <subcellularLocation>
        <location evidence="8">Membrane</location>
        <topology evidence="8">Multi-pass membrane protein</topology>
    </subcellularLocation>
</comment>
<dbReference type="GO" id="GO:0005886">
    <property type="term" value="C:plasma membrane"/>
    <property type="evidence" value="ECO:0007669"/>
    <property type="project" value="UniProtKB-SubCell"/>
</dbReference>
<evidence type="ECO:0000256" key="3">
    <source>
        <dbReference type="ARBA" id="ARBA00022475"/>
    </source>
</evidence>
<dbReference type="CDD" id="cd17346">
    <property type="entry name" value="MFS_DtpA_like"/>
    <property type="match status" value="1"/>
</dbReference>
<feature type="transmembrane region" description="Helical" evidence="9">
    <location>
        <begin position="76"/>
        <end position="95"/>
    </location>
</feature>
<reference evidence="11" key="2">
    <citation type="submission" date="2021-04" db="EMBL/GenBank/DDBJ databases">
        <authorList>
            <person name="Gilroy R."/>
        </authorList>
    </citation>
    <scope>NUCLEOTIDE SEQUENCE</scope>
    <source>
        <strain evidence="11">23274</strain>
    </source>
</reference>
<dbReference type="InterPro" id="IPR000109">
    <property type="entry name" value="POT_fam"/>
</dbReference>
<evidence type="ECO:0000256" key="6">
    <source>
        <dbReference type="ARBA" id="ARBA00022989"/>
    </source>
</evidence>
<feature type="transmembrane region" description="Helical" evidence="9">
    <location>
        <begin position="141"/>
        <end position="161"/>
    </location>
</feature>
<feature type="transmembrane region" description="Helical" evidence="9">
    <location>
        <begin position="470"/>
        <end position="495"/>
    </location>
</feature>
<feature type="transmembrane region" description="Helical" evidence="9">
    <location>
        <begin position="507"/>
        <end position="528"/>
    </location>
</feature>
<dbReference type="InterPro" id="IPR020846">
    <property type="entry name" value="MFS_dom"/>
</dbReference>
<dbReference type="PROSITE" id="PS50850">
    <property type="entry name" value="MFS"/>
    <property type="match status" value="1"/>
</dbReference>
<comment type="similarity">
    <text evidence="8">Belongs to the major facilitator superfamily. Proton-dependent oligopeptide transporter (POT/PTR) (TC 2.A.17) family.</text>
</comment>
<dbReference type="EMBL" id="DXFT01000105">
    <property type="protein sequence ID" value="HIX03571.1"/>
    <property type="molecule type" value="Genomic_DNA"/>
</dbReference>
<keyword evidence="2 8" id="KW-0813">Transport</keyword>
<feature type="transmembrane region" description="Helical" evidence="9">
    <location>
        <begin position="101"/>
        <end position="120"/>
    </location>
</feature>
<dbReference type="PROSITE" id="PS01023">
    <property type="entry name" value="PTR2_2"/>
    <property type="match status" value="1"/>
</dbReference>
<proteinExistence type="inferred from homology"/>
<evidence type="ECO:0000256" key="4">
    <source>
        <dbReference type="ARBA" id="ARBA00022692"/>
    </source>
</evidence>
<feature type="transmembrane region" description="Helical" evidence="9">
    <location>
        <begin position="361"/>
        <end position="379"/>
    </location>
</feature>
<dbReference type="PANTHER" id="PTHR23517">
    <property type="entry name" value="RESISTANCE PROTEIN MDTM, PUTATIVE-RELATED-RELATED"/>
    <property type="match status" value="1"/>
</dbReference>
<evidence type="ECO:0000259" key="10">
    <source>
        <dbReference type="PROSITE" id="PS50850"/>
    </source>
</evidence>
<name>A0A9D1V007_9BACT</name>
<sequence>MFQNQPKGLYALALANTGERFGYYTMLAIFTLFLQAKFGFSSVATSNIFAGFLAFVYFLPILGGILADKFGYGKMVTAGIVIMFVGYTFLAVPVGNDGLGIAAMFGALFLIALGTGLFKGNLQVMVGNLYDDPKYADKRDTAFSLFYMAINIGALFAPTAASKITEYFMGNAGLKYQGDIPALCHEYIDKGQQMATESLNTLTQFAQNQVAAFNGDLAAFAHKYIDELSLSYHYGFAVACISLIVSMLIYQAFKKTFKHADVNTKQAAAAGQQTENVVELTPAQTKSRVTALILVFAVVIFFWMAFHQNGLTLTFFARDYTARAAGGAMGMSFNVLNLVFVIALIYSLFSLFQSKIAKTRLISGAVALLSVVFLVWKYLSLEPGSTIEILPQMFQQFNPFFVVALTPVSLAVFGALAKRGKEPSAPRKIGIGMIIAAIGFAVMALASMGLPTPNPDGATVVDSNLLVSPSVLISTYLVLTFAELFLSPMGISFVSKVAPPKYKGLMMGLWFGATAVGNYLVSIIGMLWGHMSLWALWSILIVLCLISALFIFSMMKRLENATK</sequence>
<keyword evidence="7 9" id="KW-0472">Membrane</keyword>
<dbReference type="InterPro" id="IPR018456">
    <property type="entry name" value="PTR2_symporter_CS"/>
</dbReference>
<dbReference type="Pfam" id="PF00854">
    <property type="entry name" value="PTR2"/>
    <property type="match status" value="2"/>
</dbReference>
<feature type="transmembrane region" description="Helical" evidence="9">
    <location>
        <begin position="534"/>
        <end position="555"/>
    </location>
</feature>
<feature type="transmembrane region" description="Helical" evidence="9">
    <location>
        <begin position="399"/>
        <end position="417"/>
    </location>
</feature>
<keyword evidence="3" id="KW-1003">Cell membrane</keyword>
<feature type="transmembrane region" description="Helical" evidence="9">
    <location>
        <begin position="232"/>
        <end position="250"/>
    </location>
</feature>
<dbReference type="InterPro" id="IPR036259">
    <property type="entry name" value="MFS_trans_sf"/>
</dbReference>
<keyword evidence="6 9" id="KW-1133">Transmembrane helix</keyword>
<accession>A0A9D1V007</accession>
<dbReference type="Proteomes" id="UP000824202">
    <property type="component" value="Unassembled WGS sequence"/>
</dbReference>
<keyword evidence="5" id="KW-0653">Protein transport</keyword>